<organism evidence="1 2">
    <name type="scientific">Populus trichocarpa</name>
    <name type="common">Western balsam poplar</name>
    <name type="synonym">Populus balsamifera subsp. trichocarpa</name>
    <dbReference type="NCBI Taxonomy" id="3694"/>
    <lineage>
        <taxon>Eukaryota</taxon>
        <taxon>Viridiplantae</taxon>
        <taxon>Streptophyta</taxon>
        <taxon>Embryophyta</taxon>
        <taxon>Tracheophyta</taxon>
        <taxon>Spermatophyta</taxon>
        <taxon>Magnoliopsida</taxon>
        <taxon>eudicotyledons</taxon>
        <taxon>Gunneridae</taxon>
        <taxon>Pentapetalae</taxon>
        <taxon>rosids</taxon>
        <taxon>fabids</taxon>
        <taxon>Malpighiales</taxon>
        <taxon>Salicaceae</taxon>
        <taxon>Saliceae</taxon>
        <taxon>Populus</taxon>
    </lineage>
</organism>
<reference evidence="1 2" key="1">
    <citation type="journal article" date="2006" name="Science">
        <title>The genome of black cottonwood, Populus trichocarpa (Torr. &amp; Gray).</title>
        <authorList>
            <person name="Tuskan G.A."/>
            <person name="Difazio S."/>
            <person name="Jansson S."/>
            <person name="Bohlmann J."/>
            <person name="Grigoriev I."/>
            <person name="Hellsten U."/>
            <person name="Putnam N."/>
            <person name="Ralph S."/>
            <person name="Rombauts S."/>
            <person name="Salamov A."/>
            <person name="Schein J."/>
            <person name="Sterck L."/>
            <person name="Aerts A."/>
            <person name="Bhalerao R.R."/>
            <person name="Bhalerao R.P."/>
            <person name="Blaudez D."/>
            <person name="Boerjan W."/>
            <person name="Brun A."/>
            <person name="Brunner A."/>
            <person name="Busov V."/>
            <person name="Campbell M."/>
            <person name="Carlson J."/>
            <person name="Chalot M."/>
            <person name="Chapman J."/>
            <person name="Chen G.L."/>
            <person name="Cooper D."/>
            <person name="Coutinho P.M."/>
            <person name="Couturier J."/>
            <person name="Covert S."/>
            <person name="Cronk Q."/>
            <person name="Cunningham R."/>
            <person name="Davis J."/>
            <person name="Degroeve S."/>
            <person name="Dejardin A."/>
            <person name="Depamphilis C."/>
            <person name="Detter J."/>
            <person name="Dirks B."/>
            <person name="Dubchak I."/>
            <person name="Duplessis S."/>
            <person name="Ehlting J."/>
            <person name="Ellis B."/>
            <person name="Gendler K."/>
            <person name="Goodstein D."/>
            <person name="Gribskov M."/>
            <person name="Grimwood J."/>
            <person name="Groover A."/>
            <person name="Gunter L."/>
            <person name="Hamberger B."/>
            <person name="Heinze B."/>
            <person name="Helariutta Y."/>
            <person name="Henrissat B."/>
            <person name="Holligan D."/>
            <person name="Holt R."/>
            <person name="Huang W."/>
            <person name="Islam-Faridi N."/>
            <person name="Jones S."/>
            <person name="Jones-Rhoades M."/>
            <person name="Jorgensen R."/>
            <person name="Joshi C."/>
            <person name="Kangasjarvi J."/>
            <person name="Karlsson J."/>
            <person name="Kelleher C."/>
            <person name="Kirkpatrick R."/>
            <person name="Kirst M."/>
            <person name="Kohler A."/>
            <person name="Kalluri U."/>
            <person name="Larimer F."/>
            <person name="Leebens-Mack J."/>
            <person name="Leple J.C."/>
            <person name="Locascio P."/>
            <person name="Lou Y."/>
            <person name="Lucas S."/>
            <person name="Martin F."/>
            <person name="Montanini B."/>
            <person name="Napoli C."/>
            <person name="Nelson D.R."/>
            <person name="Nelson C."/>
            <person name="Nieminen K."/>
            <person name="Nilsson O."/>
            <person name="Pereda V."/>
            <person name="Peter G."/>
            <person name="Philippe R."/>
            <person name="Pilate G."/>
            <person name="Poliakov A."/>
            <person name="Razumovskaya J."/>
            <person name="Richardson P."/>
            <person name="Rinaldi C."/>
            <person name="Ritland K."/>
            <person name="Rouze P."/>
            <person name="Ryaboy D."/>
            <person name="Schmutz J."/>
            <person name="Schrader J."/>
            <person name="Segerman B."/>
            <person name="Shin H."/>
            <person name="Siddiqui A."/>
            <person name="Sterky F."/>
            <person name="Terry A."/>
            <person name="Tsai C.J."/>
            <person name="Uberbacher E."/>
            <person name="Unneberg P."/>
            <person name="Vahala J."/>
            <person name="Wall K."/>
            <person name="Wessler S."/>
            <person name="Yang G."/>
            <person name="Yin T."/>
            <person name="Douglas C."/>
            <person name="Marra M."/>
            <person name="Sandberg G."/>
            <person name="Van de Peer Y."/>
            <person name="Rokhsar D."/>
        </authorList>
    </citation>
    <scope>NUCLEOTIDE SEQUENCE [LARGE SCALE GENOMIC DNA]</scope>
    <source>
        <strain evidence="2">cv. Nisqually</strain>
    </source>
</reference>
<keyword evidence="2" id="KW-1185">Reference proteome</keyword>
<protein>
    <submittedName>
        <fullName evidence="1">Uncharacterized protein</fullName>
    </submittedName>
</protein>
<proteinExistence type="predicted"/>
<evidence type="ECO:0000313" key="1">
    <source>
        <dbReference type="EMBL" id="KAI9397229.1"/>
    </source>
</evidence>
<comment type="caution">
    <text evidence="1">The sequence shown here is derived from an EMBL/GenBank/DDBJ whole genome shotgun (WGS) entry which is preliminary data.</text>
</comment>
<dbReference type="EMBL" id="CM009292">
    <property type="protein sequence ID" value="KAI9397229.1"/>
    <property type="molecule type" value="Genomic_DNA"/>
</dbReference>
<dbReference type="Proteomes" id="UP000006729">
    <property type="component" value="Chromosome 3"/>
</dbReference>
<evidence type="ECO:0000313" key="2">
    <source>
        <dbReference type="Proteomes" id="UP000006729"/>
    </source>
</evidence>
<sequence>MVGWHCFRPLHHFCTLLIIIHFLHSPIPTSIFLLASLLKGILNYLSCNANRNFLDRILSSTAISELELDFVFGWEDSWGEPMETAISA</sequence>
<gene>
    <name evidence="1" type="ORF">POPTR_003G015050v4</name>
</gene>
<accession>A0ACC0T6M3</accession>
<name>A0ACC0T6M3_POPTR</name>